<reference evidence="2" key="1">
    <citation type="submission" date="2019-04" db="EMBL/GenBank/DDBJ databases">
        <title>Evolution of Biomass-Degrading Anaerobic Consortia Revealed by Metagenomics.</title>
        <authorList>
            <person name="Peng X."/>
        </authorList>
    </citation>
    <scope>NUCLEOTIDE SEQUENCE</scope>
    <source>
        <strain evidence="2">SIG12</strain>
    </source>
</reference>
<feature type="domain" description="SAP" evidence="1">
    <location>
        <begin position="86"/>
        <end position="120"/>
    </location>
</feature>
<dbReference type="InterPro" id="IPR003034">
    <property type="entry name" value="SAP_dom"/>
</dbReference>
<name>A0A8T3V878_9EURY</name>
<comment type="caution">
    <text evidence="2">The sequence shown here is derived from an EMBL/GenBank/DDBJ whole genome shotgun (WGS) entry which is preliminary data.</text>
</comment>
<dbReference type="RefSeq" id="WP_303735892.1">
    <property type="nucleotide sequence ID" value="NZ_SUTE01000002.1"/>
</dbReference>
<accession>A0A8T3V878</accession>
<dbReference type="Proteomes" id="UP000762703">
    <property type="component" value="Unassembled WGS sequence"/>
</dbReference>
<evidence type="ECO:0000313" key="2">
    <source>
        <dbReference type="EMBL" id="MBE6504258.1"/>
    </source>
</evidence>
<dbReference type="PROSITE" id="PS50800">
    <property type="entry name" value="SAP"/>
    <property type="match status" value="1"/>
</dbReference>
<organism evidence="2 3">
    <name type="scientific">Methanobrevibacter millerae</name>
    <dbReference type="NCBI Taxonomy" id="230361"/>
    <lineage>
        <taxon>Archaea</taxon>
        <taxon>Methanobacteriati</taxon>
        <taxon>Methanobacteriota</taxon>
        <taxon>Methanomada group</taxon>
        <taxon>Methanobacteria</taxon>
        <taxon>Methanobacteriales</taxon>
        <taxon>Methanobacteriaceae</taxon>
        <taxon>Methanobrevibacter</taxon>
    </lineage>
</organism>
<dbReference type="AlphaFoldDB" id="A0A8T3V878"/>
<protein>
    <recommendedName>
        <fullName evidence="1">SAP domain-containing protein</fullName>
    </recommendedName>
</protein>
<proteinExistence type="predicted"/>
<dbReference type="EMBL" id="SUTE01000002">
    <property type="protein sequence ID" value="MBE6504258.1"/>
    <property type="molecule type" value="Genomic_DNA"/>
</dbReference>
<sequence>MFAYNNDLEKFSLKYTTDIPKDYDLSEIQFTFDFICLVLKRNKDIDYSIKEIAYKYDLTDDFLKDYLIENKFIINRTNKNEFSKQLKKYNTKSLKKMLKKQGLKTSGKREKIEKRIFEHNILKNSYYLSSNSKTFYKNKKRRINIFNDYLSDNYYFNEFNEFYMDNFRKKLDKIPVAFINQHINKADEDEDHDRFILNNRIMANHFNKKEKYKIMLEYELRLFCMNLNPIWKIDDLSSHVGIIKDSYKNLNFLKNRLSKNIVISAFYVIWDSFDFNRIIVSKYDAYRCLKDILNNKNLNKINRNLDEKFYSNKDLKIKKITQKTLFDF</sequence>
<evidence type="ECO:0000259" key="1">
    <source>
        <dbReference type="PROSITE" id="PS50800"/>
    </source>
</evidence>
<evidence type="ECO:0000313" key="3">
    <source>
        <dbReference type="Proteomes" id="UP000762703"/>
    </source>
</evidence>
<gene>
    <name evidence="2" type="ORF">E7Z73_00740</name>
</gene>